<dbReference type="GeneID" id="26796575"/>
<organism evidence="1 2">
    <name type="scientific">Pseudoalteromonas phage H101</name>
    <dbReference type="NCBI Taxonomy" id="1654919"/>
    <lineage>
        <taxon>Viruses</taxon>
        <taxon>Duplodnaviria</taxon>
        <taxon>Heunggongvirae</taxon>
        <taxon>Uroviricota</taxon>
        <taxon>Caudoviricetes</taxon>
        <taxon>Shandongvirus</taxon>
        <taxon>Shandongvirus H101</taxon>
    </lineage>
</organism>
<reference evidence="1 2" key="1">
    <citation type="submission" date="2015-05" db="EMBL/GenBank/DDBJ databases">
        <authorList>
            <person name="Wang D.B."/>
            <person name="Wang M."/>
        </authorList>
    </citation>
    <scope>NUCLEOTIDE SEQUENCE [LARGE SCALE GENOMIC DNA]</scope>
</reference>
<proteinExistence type="predicted"/>
<name>A0A0H4ISY7_9CAUD</name>
<keyword evidence="2" id="KW-1185">Reference proteome</keyword>
<protein>
    <submittedName>
        <fullName evidence="1">Uncharacterized protein</fullName>
    </submittedName>
</protein>
<dbReference type="KEGG" id="vg:26796575"/>
<sequence length="62" mass="7388">MKSLNDYNNMTESQKRIVNEIKITKQALLTCQEKGQYPTWEWLWSQLEKETKQALIMGIKLN</sequence>
<accession>A0A0H4ISY7</accession>
<evidence type="ECO:0000313" key="2">
    <source>
        <dbReference type="Proteomes" id="UP000202763"/>
    </source>
</evidence>
<dbReference type="RefSeq" id="YP_009225514.1">
    <property type="nucleotide sequence ID" value="NC_029094.1"/>
</dbReference>
<dbReference type="EMBL" id="KR534323">
    <property type="protein sequence ID" value="AKO60981.1"/>
    <property type="molecule type" value="Genomic_DNA"/>
</dbReference>
<evidence type="ECO:0000313" key="1">
    <source>
        <dbReference type="EMBL" id="AKO60981.1"/>
    </source>
</evidence>
<dbReference type="Proteomes" id="UP000202763">
    <property type="component" value="Segment"/>
</dbReference>